<evidence type="ECO:0000256" key="1">
    <source>
        <dbReference type="ARBA" id="ARBA00007447"/>
    </source>
</evidence>
<comment type="caution">
    <text evidence="3">The sequence shown here is derived from an EMBL/GenBank/DDBJ whole genome shotgun (WGS) entry which is preliminary data.</text>
</comment>
<feature type="non-terminal residue" evidence="3">
    <location>
        <position position="266"/>
    </location>
</feature>
<dbReference type="PROSITE" id="PS00141">
    <property type="entry name" value="ASP_PROTEASE"/>
    <property type="match status" value="1"/>
</dbReference>
<feature type="domain" description="Peptidase A1" evidence="2">
    <location>
        <begin position="107"/>
        <end position="266"/>
    </location>
</feature>
<evidence type="ECO:0000313" key="4">
    <source>
        <dbReference type="Proteomes" id="UP001381693"/>
    </source>
</evidence>
<dbReference type="PANTHER" id="PTHR47966:SF51">
    <property type="entry name" value="BETA-SITE APP-CLEAVING ENZYME, ISOFORM A-RELATED"/>
    <property type="match status" value="1"/>
</dbReference>
<dbReference type="PANTHER" id="PTHR47966">
    <property type="entry name" value="BETA-SITE APP-CLEAVING ENZYME, ISOFORM A-RELATED"/>
    <property type="match status" value="1"/>
</dbReference>
<keyword evidence="4" id="KW-1185">Reference proteome</keyword>
<name>A0AAN8WVL9_HALRR</name>
<dbReference type="AlphaFoldDB" id="A0AAN8WVL9"/>
<dbReference type="InterPro" id="IPR033121">
    <property type="entry name" value="PEPTIDASE_A1"/>
</dbReference>
<evidence type="ECO:0000259" key="2">
    <source>
        <dbReference type="PROSITE" id="PS51767"/>
    </source>
</evidence>
<dbReference type="InterPro" id="IPR021109">
    <property type="entry name" value="Peptidase_aspartic_dom_sf"/>
</dbReference>
<organism evidence="3 4">
    <name type="scientific">Halocaridina rubra</name>
    <name type="common">Hawaiian red shrimp</name>
    <dbReference type="NCBI Taxonomy" id="373956"/>
    <lineage>
        <taxon>Eukaryota</taxon>
        <taxon>Metazoa</taxon>
        <taxon>Ecdysozoa</taxon>
        <taxon>Arthropoda</taxon>
        <taxon>Crustacea</taxon>
        <taxon>Multicrustacea</taxon>
        <taxon>Malacostraca</taxon>
        <taxon>Eumalacostraca</taxon>
        <taxon>Eucarida</taxon>
        <taxon>Decapoda</taxon>
        <taxon>Pleocyemata</taxon>
        <taxon>Caridea</taxon>
        <taxon>Atyoidea</taxon>
        <taxon>Atyidae</taxon>
        <taxon>Halocaridina</taxon>
    </lineage>
</organism>
<dbReference type="FunFam" id="2.40.70.10:FF:000007">
    <property type="entry name" value="Beta-secretase 1"/>
    <property type="match status" value="1"/>
</dbReference>
<evidence type="ECO:0000313" key="3">
    <source>
        <dbReference type="EMBL" id="KAK7073140.1"/>
    </source>
</evidence>
<dbReference type="PROSITE" id="PS51767">
    <property type="entry name" value="PEPTIDASE_A1"/>
    <property type="match status" value="1"/>
</dbReference>
<accession>A0AAN8WVL9</accession>
<dbReference type="Gene3D" id="2.40.70.10">
    <property type="entry name" value="Acid Proteases"/>
    <property type="match status" value="1"/>
</dbReference>
<gene>
    <name evidence="3" type="primary">BACE1</name>
    <name evidence="3" type="ORF">SK128_011357</name>
</gene>
<keyword evidence="3" id="KW-0378">Hydrolase</keyword>
<dbReference type="EC" id="3.4.23.4" evidence="3"/>
<dbReference type="SUPFAM" id="SSF50630">
    <property type="entry name" value="Acid proteases"/>
    <property type="match status" value="1"/>
</dbReference>
<dbReference type="Pfam" id="PF00026">
    <property type="entry name" value="Asp"/>
    <property type="match status" value="1"/>
</dbReference>
<reference evidence="3 4" key="1">
    <citation type="submission" date="2023-11" db="EMBL/GenBank/DDBJ databases">
        <title>Halocaridina rubra genome assembly.</title>
        <authorList>
            <person name="Smith C."/>
        </authorList>
    </citation>
    <scope>NUCLEOTIDE SEQUENCE [LARGE SCALE GENOMIC DNA]</scope>
    <source>
        <strain evidence="3">EP-1</strain>
        <tissue evidence="3">Whole</tissue>
    </source>
</reference>
<dbReference type="InterPro" id="IPR001969">
    <property type="entry name" value="Aspartic_peptidase_AS"/>
</dbReference>
<protein>
    <submittedName>
        <fullName evidence="3">Beta-site APP-cleaving enzyme</fullName>
        <ecNumber evidence="3">3.4.23.4</ecNumber>
    </submittedName>
</protein>
<dbReference type="EMBL" id="JAXCGZ010013247">
    <property type="protein sequence ID" value="KAK7073140.1"/>
    <property type="molecule type" value="Genomic_DNA"/>
</dbReference>
<dbReference type="GO" id="GO:0006508">
    <property type="term" value="P:proteolysis"/>
    <property type="evidence" value="ECO:0007669"/>
    <property type="project" value="InterPro"/>
</dbReference>
<proteinExistence type="inferred from homology"/>
<dbReference type="InterPro" id="IPR001461">
    <property type="entry name" value="Aspartic_peptidase_A1"/>
</dbReference>
<dbReference type="GO" id="GO:0004190">
    <property type="term" value="F:aspartic-type endopeptidase activity"/>
    <property type="evidence" value="ECO:0007669"/>
    <property type="project" value="UniProtKB-EC"/>
</dbReference>
<sequence length="266" mass="29546">MAYRQGFSALLQLMISFKKSVDIGVVFRGQLKEASQEGFFCNEICSVVRTFLNEMTLAVHRLLQCRGTALFYVSLFWISCCKSHPSFSSTAAPHPIWNLLGKPGDGYYILAEIGTPPQKFSLLVDTGSSNLAIAGMPHDELDTYFDTRNSSTYKDLGTDVKAVYTQGSWSGHLGRDRVYFPSLLQTVPVETDLAIITTSNNFYVNNSHWQGIVGLGFSVLAQPHGKVKPWFDGLIEKHHINNSFTIELCGPYREGGGSHHHGLLHI</sequence>
<comment type="similarity">
    <text evidence="1">Belongs to the peptidase A1 family.</text>
</comment>
<dbReference type="Proteomes" id="UP001381693">
    <property type="component" value="Unassembled WGS sequence"/>
</dbReference>